<feature type="compositionally biased region" description="Low complexity" evidence="1">
    <location>
        <begin position="109"/>
        <end position="124"/>
    </location>
</feature>
<feature type="region of interest" description="Disordered" evidence="1">
    <location>
        <begin position="387"/>
        <end position="407"/>
    </location>
</feature>
<accession>A0AAD4QCN0</accession>
<dbReference type="AlphaFoldDB" id="A0AAD4QCN0"/>
<sequence length="407" mass="43632">MFPSLRLGLVALLRGIKSIGYTLKSFVLRCLLFRPHILRSFRRIWSLCSGTSPKDVSKKKGGNARPSFPGASGGCEGYTPIWASRVSGRPHSQLGPGSAENVLLSPMTAQSQSAPHSPASMHAPLLHGSPQLSNRQLSASSASIAGSHNAESRPPSIRYLDAPLTSTHSRVTSTQFGPPSSGRQSRSRSRSRHPHRSSTPGTRTASPVESRTPSLRSYPDPQLQPLPRSSSPGSTQTPHAEPTLQDTSGGYHQLGLEITFSPPSRSQTADSQSPFDFPQPPLPLQPGHLSGLSHIPTPSAEHSTPNPLDLGGSGSLYLMPVPGGALLGSGGLPPTPSSNQVPSLRFHSQVSFRNTLTTDASGNWSDKKERVLRPMHSEQVSRYVNKNDVSSENGKYKLQPMEVDLPR</sequence>
<protein>
    <submittedName>
        <fullName evidence="2">Uncharacterized protein</fullName>
    </submittedName>
</protein>
<organism evidence="2 3">
    <name type="scientific">Lactarius akahatsu</name>
    <dbReference type="NCBI Taxonomy" id="416441"/>
    <lineage>
        <taxon>Eukaryota</taxon>
        <taxon>Fungi</taxon>
        <taxon>Dikarya</taxon>
        <taxon>Basidiomycota</taxon>
        <taxon>Agaricomycotina</taxon>
        <taxon>Agaricomycetes</taxon>
        <taxon>Russulales</taxon>
        <taxon>Russulaceae</taxon>
        <taxon>Lactarius</taxon>
    </lineage>
</organism>
<evidence type="ECO:0000256" key="1">
    <source>
        <dbReference type="SAM" id="MobiDB-lite"/>
    </source>
</evidence>
<comment type="caution">
    <text evidence="2">The sequence shown here is derived from an EMBL/GenBank/DDBJ whole genome shotgun (WGS) entry which is preliminary data.</text>
</comment>
<reference evidence="2" key="1">
    <citation type="submission" date="2022-01" db="EMBL/GenBank/DDBJ databases">
        <title>Comparative genomics reveals a dynamic genome evolution in the ectomycorrhizal milk-cap (Lactarius) mushrooms.</title>
        <authorList>
            <consortium name="DOE Joint Genome Institute"/>
            <person name="Lebreton A."/>
            <person name="Tang N."/>
            <person name="Kuo A."/>
            <person name="LaButti K."/>
            <person name="Drula E."/>
            <person name="Barry K."/>
            <person name="Clum A."/>
            <person name="Lipzen A."/>
            <person name="Mousain D."/>
            <person name="Ng V."/>
            <person name="Wang R."/>
            <person name="Wang X."/>
            <person name="Dai Y."/>
            <person name="Henrissat B."/>
            <person name="Grigoriev I.V."/>
            <person name="Guerin-Laguette A."/>
            <person name="Yu F."/>
            <person name="Martin F.M."/>
        </authorList>
    </citation>
    <scope>NUCLEOTIDE SEQUENCE</scope>
    <source>
        <strain evidence="2">QP</strain>
    </source>
</reference>
<evidence type="ECO:0000313" key="3">
    <source>
        <dbReference type="Proteomes" id="UP001201163"/>
    </source>
</evidence>
<feature type="compositionally biased region" description="Polar residues" evidence="1">
    <location>
        <begin position="130"/>
        <end position="146"/>
    </location>
</feature>
<keyword evidence="3" id="KW-1185">Reference proteome</keyword>
<feature type="compositionally biased region" description="Polar residues" evidence="1">
    <location>
        <begin position="199"/>
        <end position="215"/>
    </location>
</feature>
<feature type="compositionally biased region" description="Polar residues" evidence="1">
    <location>
        <begin position="164"/>
        <end position="176"/>
    </location>
</feature>
<feature type="compositionally biased region" description="Low complexity" evidence="1">
    <location>
        <begin position="221"/>
        <end position="234"/>
    </location>
</feature>
<dbReference type="Proteomes" id="UP001201163">
    <property type="component" value="Unassembled WGS sequence"/>
</dbReference>
<name>A0AAD4QCN0_9AGAM</name>
<feature type="compositionally biased region" description="Basic residues" evidence="1">
    <location>
        <begin position="185"/>
        <end position="196"/>
    </location>
</feature>
<dbReference type="EMBL" id="JAKELL010000012">
    <property type="protein sequence ID" value="KAH8995342.1"/>
    <property type="molecule type" value="Genomic_DNA"/>
</dbReference>
<feature type="region of interest" description="Disordered" evidence="1">
    <location>
        <begin position="107"/>
        <end position="305"/>
    </location>
</feature>
<evidence type="ECO:0000313" key="2">
    <source>
        <dbReference type="EMBL" id="KAH8995342.1"/>
    </source>
</evidence>
<proteinExistence type="predicted"/>
<gene>
    <name evidence="2" type="ORF">EDB92DRAFT_196970</name>
</gene>